<organism evidence="1">
    <name type="scientific">human gut metagenome</name>
    <dbReference type="NCBI Taxonomy" id="408170"/>
    <lineage>
        <taxon>unclassified sequences</taxon>
        <taxon>metagenomes</taxon>
        <taxon>organismal metagenomes</taxon>
    </lineage>
</organism>
<proteinExistence type="predicted"/>
<dbReference type="InterPro" id="IPR005583">
    <property type="entry name" value="YaaA"/>
</dbReference>
<protein>
    <recommendedName>
        <fullName evidence="2">Peroxide stress protein YaaA</fullName>
    </recommendedName>
</protein>
<dbReference type="EMBL" id="AZMM01010206">
    <property type="protein sequence ID" value="ETJ35406.1"/>
    <property type="molecule type" value="Genomic_DNA"/>
</dbReference>
<reference evidence="1" key="1">
    <citation type="submission" date="2013-12" db="EMBL/GenBank/DDBJ databases">
        <title>A Varibaculum cambriense genome reconstructed from a premature infant gut community with otherwise low bacterial novelty that shifts toward anaerobic metabolism during the third week of life.</title>
        <authorList>
            <person name="Brown C.T."/>
            <person name="Sharon I."/>
            <person name="Thomas B.C."/>
            <person name="Castelle C.J."/>
            <person name="Morowitz M.J."/>
            <person name="Banfield J.F."/>
        </authorList>
    </citation>
    <scope>NUCLEOTIDE SEQUENCE</scope>
</reference>
<evidence type="ECO:0000313" key="1">
    <source>
        <dbReference type="EMBL" id="ETJ35406.1"/>
    </source>
</evidence>
<sequence>MKIIISPAKKMNIDDDIFEYRSKPVFFEQAEEIMNYMKNLSYDECKTLLA</sequence>
<dbReference type="Pfam" id="PF03883">
    <property type="entry name" value="H2O2_YaaD"/>
    <property type="match status" value="1"/>
</dbReference>
<comment type="caution">
    <text evidence="1">The sequence shown here is derived from an EMBL/GenBank/DDBJ whole genome shotgun (WGS) entry which is preliminary data.</text>
</comment>
<name>W1XZ36_9ZZZZ</name>
<dbReference type="AlphaFoldDB" id="W1XZ36"/>
<gene>
    <name evidence="1" type="ORF">Q604_UNBC10206G0001</name>
</gene>
<evidence type="ECO:0008006" key="2">
    <source>
        <dbReference type="Google" id="ProtNLM"/>
    </source>
</evidence>
<feature type="non-terminal residue" evidence="1">
    <location>
        <position position="50"/>
    </location>
</feature>
<accession>W1XZ36</accession>